<evidence type="ECO:0000259" key="1">
    <source>
        <dbReference type="Pfam" id="PF00535"/>
    </source>
</evidence>
<dbReference type="OrthoDB" id="9802649at2"/>
<dbReference type="SUPFAM" id="SSF53448">
    <property type="entry name" value="Nucleotide-diphospho-sugar transferases"/>
    <property type="match status" value="1"/>
</dbReference>
<dbReference type="InterPro" id="IPR029044">
    <property type="entry name" value="Nucleotide-diphossugar_trans"/>
</dbReference>
<comment type="caution">
    <text evidence="2">The sequence shown here is derived from an EMBL/GenBank/DDBJ whole genome shotgun (WGS) entry which is preliminary data.</text>
</comment>
<dbReference type="GO" id="GO:0016758">
    <property type="term" value="F:hexosyltransferase activity"/>
    <property type="evidence" value="ECO:0007669"/>
    <property type="project" value="UniProtKB-ARBA"/>
</dbReference>
<dbReference type="InterPro" id="IPR001173">
    <property type="entry name" value="Glyco_trans_2-like"/>
</dbReference>
<dbReference type="PATRIC" id="fig|1450449.3.peg.2257"/>
<evidence type="ECO:0000313" key="3">
    <source>
        <dbReference type="Proteomes" id="UP000054123"/>
    </source>
</evidence>
<keyword evidence="3" id="KW-1185">Reference proteome</keyword>
<dbReference type="RefSeq" id="WP_042804487.1">
    <property type="nucleotide sequence ID" value="NZ_AVSP01000018.1"/>
</dbReference>
<reference evidence="2 3" key="1">
    <citation type="journal article" date="2014" name="Genome Announc.">
        <title>Genome Sequence of a Presumptive Mannheimia haemolytica Strain with an A1/A6-Cross-Reactive Serotype from a White-Tailed Deer (Odocoileus virginianus).</title>
        <authorList>
            <person name="Lawrence P.K."/>
            <person name="Bey R.F."/>
            <person name="Wiener B."/>
            <person name="Kittichotirat W."/>
            <person name="Bumgarner R.E."/>
        </authorList>
    </citation>
    <scope>NUCLEOTIDE SEQUENCE [LARGE SCALE GENOMIC DNA]</scope>
    <source>
        <strain evidence="2 3">PKL10</strain>
    </source>
</reference>
<dbReference type="PANTHER" id="PTHR22916">
    <property type="entry name" value="GLYCOSYLTRANSFERASE"/>
    <property type="match status" value="1"/>
</dbReference>
<dbReference type="Proteomes" id="UP000054123">
    <property type="component" value="Unassembled WGS sequence"/>
</dbReference>
<proteinExistence type="predicted"/>
<evidence type="ECO:0000313" key="2">
    <source>
        <dbReference type="EMBL" id="EXI61326.1"/>
    </source>
</evidence>
<dbReference type="Gene3D" id="3.90.550.10">
    <property type="entry name" value="Spore Coat Polysaccharide Biosynthesis Protein SpsA, Chain A"/>
    <property type="match status" value="1"/>
</dbReference>
<feature type="domain" description="Glycosyltransferase 2-like" evidence="1">
    <location>
        <begin position="6"/>
        <end position="134"/>
    </location>
</feature>
<dbReference type="CDD" id="cd00761">
    <property type="entry name" value="Glyco_tranf_GTA_type"/>
    <property type="match status" value="1"/>
</dbReference>
<dbReference type="PANTHER" id="PTHR22916:SF3">
    <property type="entry name" value="UDP-GLCNAC:BETAGAL BETA-1,3-N-ACETYLGLUCOSAMINYLTRANSFERASE-LIKE PROTEIN 1"/>
    <property type="match status" value="1"/>
</dbReference>
<accession>A0A011MFP2</accession>
<gene>
    <name evidence="2" type="ORF">AK33_11310</name>
</gene>
<dbReference type="AlphaFoldDB" id="A0A011MFP2"/>
<protein>
    <submittedName>
        <fullName evidence="2">Glycosyl transferase family A</fullName>
    </submittedName>
</protein>
<keyword evidence="2" id="KW-0808">Transferase</keyword>
<organism evidence="2 3">
    <name type="scientific">Mannheimia granulomatis</name>
    <dbReference type="NCBI Taxonomy" id="85402"/>
    <lineage>
        <taxon>Bacteria</taxon>
        <taxon>Pseudomonadati</taxon>
        <taxon>Pseudomonadota</taxon>
        <taxon>Gammaproteobacteria</taxon>
        <taxon>Pasteurellales</taxon>
        <taxon>Pasteurellaceae</taxon>
        <taxon>Mannheimia</taxon>
    </lineage>
</organism>
<name>A0A011MFP2_9PAST</name>
<dbReference type="EMBL" id="JANJ01000009">
    <property type="protein sequence ID" value="EXI61326.1"/>
    <property type="molecule type" value="Genomic_DNA"/>
</dbReference>
<sequence length="252" mass="29518">MNSLISIITPVYNAGNYIRDCIQSVQSQSYQNWELILVDDCSNDNSVDIINEYIGDSRIKLYRNTVNRGPTVTRNRALDVCSGEYITFLDSDDFWRSDKLEKQVTFMQKNNLDMTHGHYYFCDINGVPFKTINTDKKISYSELLRGNQFKIMTVMLSRKLVSDLRFPNIKHEDFAYFLDCLKRTDFSFSYTDDIDSYCRVGKISVSSNKVKSALWTWKIYRDYEKLGLLSSMKYFLHYAVNGFIKHKVNRQG</sequence>
<dbReference type="Pfam" id="PF00535">
    <property type="entry name" value="Glycos_transf_2"/>
    <property type="match status" value="1"/>
</dbReference>